<dbReference type="AlphaFoldDB" id="A0A815GEY2"/>
<dbReference type="EMBL" id="CAJNOW010001987">
    <property type="protein sequence ID" value="CAF1337772.1"/>
    <property type="molecule type" value="Genomic_DNA"/>
</dbReference>
<dbReference type="Proteomes" id="UP000663834">
    <property type="component" value="Unassembled WGS sequence"/>
</dbReference>
<reference evidence="1" key="1">
    <citation type="submission" date="2021-02" db="EMBL/GenBank/DDBJ databases">
        <authorList>
            <person name="Nowell W R."/>
        </authorList>
    </citation>
    <scope>NUCLEOTIDE SEQUENCE</scope>
</reference>
<proteinExistence type="predicted"/>
<comment type="caution">
    <text evidence="1">The sequence shown here is derived from an EMBL/GenBank/DDBJ whole genome shotgun (WGS) entry which is preliminary data.</text>
</comment>
<gene>
    <name evidence="1" type="ORF">KQP761_LOCUS6580</name>
</gene>
<protein>
    <submittedName>
        <fullName evidence="1">Uncharacterized protein</fullName>
    </submittedName>
</protein>
<accession>A0A815GEY2</accession>
<sequence>MFLTVENTANTNNSYEQMASHNEATPPNSLSCTGKRFAIEDINVEIKKTKTETPMLEQKVSMPSAANTAAVKFVSASTMVVPLPEITDEELLEFTLEFERKHGI</sequence>
<organism evidence="1 2">
    <name type="scientific">Rotaria magnacalcarata</name>
    <dbReference type="NCBI Taxonomy" id="392030"/>
    <lineage>
        <taxon>Eukaryota</taxon>
        <taxon>Metazoa</taxon>
        <taxon>Spiralia</taxon>
        <taxon>Gnathifera</taxon>
        <taxon>Rotifera</taxon>
        <taxon>Eurotatoria</taxon>
        <taxon>Bdelloidea</taxon>
        <taxon>Philodinida</taxon>
        <taxon>Philodinidae</taxon>
        <taxon>Rotaria</taxon>
    </lineage>
</organism>
<dbReference type="OrthoDB" id="10061178at2759"/>
<name>A0A815GEY2_9BILA</name>
<evidence type="ECO:0000313" key="2">
    <source>
        <dbReference type="Proteomes" id="UP000663834"/>
    </source>
</evidence>
<evidence type="ECO:0000313" key="1">
    <source>
        <dbReference type="EMBL" id="CAF1337772.1"/>
    </source>
</evidence>